<evidence type="ECO:0000313" key="6">
    <source>
        <dbReference type="Proteomes" id="UP001142292"/>
    </source>
</evidence>
<dbReference type="PANTHER" id="PTHR33154:SF33">
    <property type="entry name" value="TRANSCRIPTIONAL REPRESSOR SDPR"/>
    <property type="match status" value="1"/>
</dbReference>
<name>A0ABQ5SPB9_9ACTN</name>
<dbReference type="InterPro" id="IPR011991">
    <property type="entry name" value="ArsR-like_HTH"/>
</dbReference>
<evidence type="ECO:0000256" key="3">
    <source>
        <dbReference type="ARBA" id="ARBA00023163"/>
    </source>
</evidence>
<dbReference type="EMBL" id="BSEL01000001">
    <property type="protein sequence ID" value="GLJ65983.1"/>
    <property type="molecule type" value="Genomic_DNA"/>
</dbReference>
<dbReference type="RefSeq" id="WP_189117262.1">
    <property type="nucleotide sequence ID" value="NZ_BMRK01000002.1"/>
</dbReference>
<organism evidence="5 6">
    <name type="scientific">Nocardioides luteus</name>
    <dbReference type="NCBI Taxonomy" id="1844"/>
    <lineage>
        <taxon>Bacteria</taxon>
        <taxon>Bacillati</taxon>
        <taxon>Actinomycetota</taxon>
        <taxon>Actinomycetes</taxon>
        <taxon>Propionibacteriales</taxon>
        <taxon>Nocardioidaceae</taxon>
        <taxon>Nocardioides</taxon>
    </lineage>
</organism>
<protein>
    <submittedName>
        <fullName evidence="5">Transcriptional regulator</fullName>
    </submittedName>
</protein>
<evidence type="ECO:0000256" key="2">
    <source>
        <dbReference type="ARBA" id="ARBA00023125"/>
    </source>
</evidence>
<dbReference type="PANTHER" id="PTHR33154">
    <property type="entry name" value="TRANSCRIPTIONAL REGULATOR, ARSR FAMILY"/>
    <property type="match status" value="1"/>
</dbReference>
<feature type="domain" description="HTH arsR-type" evidence="4">
    <location>
        <begin position="1"/>
        <end position="91"/>
    </location>
</feature>
<reference evidence="5" key="2">
    <citation type="submission" date="2023-01" db="EMBL/GenBank/DDBJ databases">
        <authorList>
            <person name="Sun Q."/>
            <person name="Evtushenko L."/>
        </authorList>
    </citation>
    <scope>NUCLEOTIDE SEQUENCE</scope>
    <source>
        <strain evidence="5">VKM Ac-1246</strain>
    </source>
</reference>
<dbReference type="InterPro" id="IPR036388">
    <property type="entry name" value="WH-like_DNA-bd_sf"/>
</dbReference>
<dbReference type="SUPFAM" id="SSF46785">
    <property type="entry name" value="Winged helix' DNA-binding domain"/>
    <property type="match status" value="1"/>
</dbReference>
<dbReference type="SMART" id="SM00418">
    <property type="entry name" value="HTH_ARSR"/>
    <property type="match status" value="1"/>
</dbReference>
<keyword evidence="1" id="KW-0805">Transcription regulation</keyword>
<keyword evidence="2" id="KW-0238">DNA-binding</keyword>
<accession>A0ABQ5SPB9</accession>
<gene>
    <name evidence="5" type="ORF">GCM10017579_00190</name>
</gene>
<comment type="caution">
    <text evidence="5">The sequence shown here is derived from an EMBL/GenBank/DDBJ whole genome shotgun (WGS) entry which is preliminary data.</text>
</comment>
<proteinExistence type="predicted"/>
<sequence>MTPTLPEMCAALGDQTRWDILTRLGQEAMSASALARVLPVSRQAIVKHLDVLSEAGLVTAERRGREIVYAALGSRLNALAHELDRIGNAWDTRLRALKSLAEG</sequence>
<dbReference type="PRINTS" id="PR00778">
    <property type="entry name" value="HTHARSR"/>
</dbReference>
<dbReference type="Pfam" id="PF12840">
    <property type="entry name" value="HTH_20"/>
    <property type="match status" value="1"/>
</dbReference>
<evidence type="ECO:0000259" key="4">
    <source>
        <dbReference type="PROSITE" id="PS50987"/>
    </source>
</evidence>
<keyword evidence="3" id="KW-0804">Transcription</keyword>
<evidence type="ECO:0000256" key="1">
    <source>
        <dbReference type="ARBA" id="ARBA00023015"/>
    </source>
</evidence>
<dbReference type="PROSITE" id="PS50987">
    <property type="entry name" value="HTH_ARSR_2"/>
    <property type="match status" value="1"/>
</dbReference>
<reference evidence="5" key="1">
    <citation type="journal article" date="2014" name="Int. J. Syst. Evol. Microbiol.">
        <title>Complete genome of a new Firmicutes species belonging to the dominant human colonic microbiota ('Ruminococcus bicirculans') reveals two chromosomes and a selective capacity to utilize plant glucans.</title>
        <authorList>
            <consortium name="NISC Comparative Sequencing Program"/>
            <person name="Wegmann U."/>
            <person name="Louis P."/>
            <person name="Goesmann A."/>
            <person name="Henrissat B."/>
            <person name="Duncan S.H."/>
            <person name="Flint H.J."/>
        </authorList>
    </citation>
    <scope>NUCLEOTIDE SEQUENCE</scope>
    <source>
        <strain evidence="5">VKM Ac-1246</strain>
    </source>
</reference>
<dbReference type="NCBIfam" id="NF033788">
    <property type="entry name" value="HTH_metalloreg"/>
    <property type="match status" value="1"/>
</dbReference>
<dbReference type="Proteomes" id="UP001142292">
    <property type="component" value="Unassembled WGS sequence"/>
</dbReference>
<dbReference type="Gene3D" id="1.10.10.10">
    <property type="entry name" value="Winged helix-like DNA-binding domain superfamily/Winged helix DNA-binding domain"/>
    <property type="match status" value="1"/>
</dbReference>
<dbReference type="InterPro" id="IPR036390">
    <property type="entry name" value="WH_DNA-bd_sf"/>
</dbReference>
<dbReference type="CDD" id="cd00090">
    <property type="entry name" value="HTH_ARSR"/>
    <property type="match status" value="1"/>
</dbReference>
<keyword evidence="6" id="KW-1185">Reference proteome</keyword>
<dbReference type="InterPro" id="IPR001845">
    <property type="entry name" value="HTH_ArsR_DNA-bd_dom"/>
</dbReference>
<evidence type="ECO:0000313" key="5">
    <source>
        <dbReference type="EMBL" id="GLJ65983.1"/>
    </source>
</evidence>
<dbReference type="InterPro" id="IPR051081">
    <property type="entry name" value="HTH_MetalResp_TranReg"/>
</dbReference>